<dbReference type="Gene3D" id="2.60.120.590">
    <property type="entry name" value="Alpha-ketoglutarate-dependent dioxygenase AlkB-like"/>
    <property type="match status" value="1"/>
</dbReference>
<name>A0ABS9FZA3_9PSED</name>
<dbReference type="InterPro" id="IPR005123">
    <property type="entry name" value="Oxoglu/Fe-dep_dioxygenase_dom"/>
</dbReference>
<dbReference type="Proteomes" id="UP000814074">
    <property type="component" value="Unassembled WGS sequence"/>
</dbReference>
<dbReference type="PANTHER" id="PTHR12463">
    <property type="entry name" value="OXYGENASE-RELATED"/>
    <property type="match status" value="1"/>
</dbReference>
<dbReference type="InterPro" id="IPR032857">
    <property type="entry name" value="ALKBH4"/>
</dbReference>
<dbReference type="InterPro" id="IPR027450">
    <property type="entry name" value="AlkB-like"/>
</dbReference>
<gene>
    <name evidence="2" type="ORF">GIW47_29460</name>
</gene>
<organism evidence="2 3">
    <name type="scientific">Pseudomonas lactis</name>
    <dbReference type="NCBI Taxonomy" id="1615674"/>
    <lineage>
        <taxon>Bacteria</taxon>
        <taxon>Pseudomonadati</taxon>
        <taxon>Pseudomonadota</taxon>
        <taxon>Gammaproteobacteria</taxon>
        <taxon>Pseudomonadales</taxon>
        <taxon>Pseudomonadaceae</taxon>
        <taxon>Pseudomonas</taxon>
    </lineage>
</organism>
<dbReference type="PANTHER" id="PTHR12463:SF1">
    <property type="entry name" value="2-OXOGLUTARATE AND FE-DEPENDENT OXYGENASE FAMILY PROTEIN"/>
    <property type="match status" value="1"/>
</dbReference>
<dbReference type="EMBL" id="WKDU01000092">
    <property type="protein sequence ID" value="MCF5156703.1"/>
    <property type="molecule type" value="Genomic_DNA"/>
</dbReference>
<sequence>MQCNIRESWQSSDLLESICDKARIFGVDPESLDSLLLDTAAILDDRGVIDSALSQRDPLGLALQLVLLRPKPEQFITWKNDLRSIPPAVWWSAAILSGLIVGYRNLDIRFRGGIAASRLAALQIWQRSEKKPKNFPLWCATSSPLELDIKQANVRLQIGEDVIIDRPLSSRGLWFAADYENPNVLEIAHDIAERQYPEALRSYVDITDLTIAYSGSGRLTVNPENKTVSARGKILIDIGHIKATRALDVLLFKNWIASGSISERLTDPPREIHAEVPTNHSNPQGLSLIPEFISTDEEQKLINLVDSSDWLGDLRRRVQHYGWKYDYRSRSIQPSSYLGPLPEWADNLASRLVDHGLVSEKPDQVIVNEYIEGQGISKHVDCPSCFRGTIVTISLNETWSMIFRRRNEKYEMLLPRRSAACMNGSSRYDWTHEIPQRKTVGKKLRGRRISLTFRKVDIS</sequence>
<dbReference type="Pfam" id="PF13532">
    <property type="entry name" value="2OG-FeII_Oxy_2"/>
    <property type="match status" value="1"/>
</dbReference>
<dbReference type="PROSITE" id="PS51471">
    <property type="entry name" value="FE2OG_OXY"/>
    <property type="match status" value="1"/>
</dbReference>
<evidence type="ECO:0000313" key="3">
    <source>
        <dbReference type="Proteomes" id="UP000814074"/>
    </source>
</evidence>
<reference evidence="2 3" key="1">
    <citation type="submission" date="2019-11" db="EMBL/GenBank/DDBJ databases">
        <title>Epiphytic Pseudomonas syringae from cherry orchards.</title>
        <authorList>
            <person name="Hulin M.T."/>
        </authorList>
    </citation>
    <scope>NUCLEOTIDE SEQUENCE [LARGE SCALE GENOMIC DNA]</scope>
    <source>
        <strain evidence="2 3">PA-6-3B</strain>
    </source>
</reference>
<evidence type="ECO:0000313" key="2">
    <source>
        <dbReference type="EMBL" id="MCF5156703.1"/>
    </source>
</evidence>
<comment type="caution">
    <text evidence="2">The sequence shown here is derived from an EMBL/GenBank/DDBJ whole genome shotgun (WGS) entry which is preliminary data.</text>
</comment>
<proteinExistence type="predicted"/>
<accession>A0ABS9FZA3</accession>
<feature type="domain" description="Fe2OG dioxygenase" evidence="1">
    <location>
        <begin position="361"/>
        <end position="457"/>
    </location>
</feature>
<evidence type="ECO:0000259" key="1">
    <source>
        <dbReference type="PROSITE" id="PS51471"/>
    </source>
</evidence>
<dbReference type="SUPFAM" id="SSF51197">
    <property type="entry name" value="Clavaminate synthase-like"/>
    <property type="match status" value="1"/>
</dbReference>
<keyword evidence="3" id="KW-1185">Reference proteome</keyword>
<protein>
    <recommendedName>
        <fullName evidence="1">Fe2OG dioxygenase domain-containing protein</fullName>
    </recommendedName>
</protein>
<dbReference type="InterPro" id="IPR037151">
    <property type="entry name" value="AlkB-like_sf"/>
</dbReference>